<feature type="domain" description="Piwi" evidence="4">
    <location>
        <begin position="600"/>
        <end position="873"/>
    </location>
</feature>
<comment type="caution">
    <text evidence="5">The sequence shown here is derived from an EMBL/GenBank/DDBJ whole genome shotgun (WGS) entry which is preliminary data.</text>
</comment>
<organism evidence="5 6">
    <name type="scientific">Caenorhabditis remanei</name>
    <name type="common">Caenorhabditis vulgaris</name>
    <dbReference type="NCBI Taxonomy" id="31234"/>
    <lineage>
        <taxon>Eukaryota</taxon>
        <taxon>Metazoa</taxon>
        <taxon>Ecdysozoa</taxon>
        <taxon>Nematoda</taxon>
        <taxon>Chromadorea</taxon>
        <taxon>Rhabditida</taxon>
        <taxon>Rhabditina</taxon>
        <taxon>Rhabditomorpha</taxon>
        <taxon>Rhabditoidea</taxon>
        <taxon>Rhabditidae</taxon>
        <taxon>Peloderinae</taxon>
        <taxon>Caenorhabditis</taxon>
    </lineage>
</organism>
<dbReference type="Gene3D" id="3.40.50.2300">
    <property type="match status" value="1"/>
</dbReference>
<feature type="compositionally biased region" description="Polar residues" evidence="2">
    <location>
        <begin position="1"/>
        <end position="17"/>
    </location>
</feature>
<dbReference type="SMART" id="SM00949">
    <property type="entry name" value="PAZ"/>
    <property type="match status" value="1"/>
</dbReference>
<dbReference type="AlphaFoldDB" id="A0A6A5FUD6"/>
<dbReference type="InterPro" id="IPR036085">
    <property type="entry name" value="PAZ_dom_sf"/>
</dbReference>
<feature type="domain" description="PAZ" evidence="3">
    <location>
        <begin position="299"/>
        <end position="399"/>
    </location>
</feature>
<evidence type="ECO:0000256" key="1">
    <source>
        <dbReference type="RuleBase" id="RU361178"/>
    </source>
</evidence>
<dbReference type="PANTHER" id="PTHR22891">
    <property type="entry name" value="EUKARYOTIC TRANSLATION INITIATION FACTOR 2C"/>
    <property type="match status" value="1"/>
</dbReference>
<dbReference type="KEGG" id="crq:GCK72_022625"/>
<dbReference type="SMART" id="SM00950">
    <property type="entry name" value="Piwi"/>
    <property type="match status" value="1"/>
</dbReference>
<dbReference type="InterPro" id="IPR003165">
    <property type="entry name" value="Piwi"/>
</dbReference>
<proteinExistence type="inferred from homology"/>
<evidence type="ECO:0008006" key="7">
    <source>
        <dbReference type="Google" id="ProtNLM"/>
    </source>
</evidence>
<dbReference type="PROSITE" id="PS50822">
    <property type="entry name" value="PIWI"/>
    <property type="match status" value="1"/>
</dbReference>
<dbReference type="Pfam" id="PF25128">
    <property type="entry name" value="HRDE1_NRDE3_N"/>
    <property type="match status" value="1"/>
</dbReference>
<protein>
    <recommendedName>
        <fullName evidence="7">Piwi domain-containing protein</fullName>
    </recommendedName>
</protein>
<dbReference type="GO" id="GO:0003723">
    <property type="term" value="F:RNA binding"/>
    <property type="evidence" value="ECO:0007669"/>
    <property type="project" value="InterPro"/>
</dbReference>
<name>A0A6A5FUD6_CAERE</name>
<evidence type="ECO:0000259" key="3">
    <source>
        <dbReference type="PROSITE" id="PS50821"/>
    </source>
</evidence>
<dbReference type="Proteomes" id="UP000483820">
    <property type="component" value="Chromosome X"/>
</dbReference>
<gene>
    <name evidence="5" type="ORF">GCK72_022625</name>
</gene>
<evidence type="ECO:0000256" key="2">
    <source>
        <dbReference type="SAM" id="MobiDB-lite"/>
    </source>
</evidence>
<comment type="similarity">
    <text evidence="1">Belongs to the argonaute family.</text>
</comment>
<dbReference type="Pfam" id="PF02170">
    <property type="entry name" value="PAZ"/>
    <property type="match status" value="1"/>
</dbReference>
<dbReference type="Gene3D" id="2.170.260.10">
    <property type="entry name" value="paz domain"/>
    <property type="match status" value="1"/>
</dbReference>
<dbReference type="Pfam" id="PF02171">
    <property type="entry name" value="Piwi"/>
    <property type="match status" value="1"/>
</dbReference>
<dbReference type="RefSeq" id="XP_053578510.1">
    <property type="nucleotide sequence ID" value="XM_053734944.1"/>
</dbReference>
<dbReference type="InterPro" id="IPR056992">
    <property type="entry name" value="HRDE1/NRDE-3-like_N"/>
</dbReference>
<reference evidence="5 6" key="1">
    <citation type="submission" date="2019-12" db="EMBL/GenBank/DDBJ databases">
        <title>Chromosome-level assembly of the Caenorhabditis remanei genome.</title>
        <authorList>
            <person name="Teterina A.A."/>
            <person name="Willis J.H."/>
            <person name="Phillips P.C."/>
        </authorList>
    </citation>
    <scope>NUCLEOTIDE SEQUENCE [LARGE SCALE GENOMIC DNA]</scope>
    <source>
        <strain evidence="5 6">PX506</strain>
        <tissue evidence="5">Whole organism</tissue>
    </source>
</reference>
<dbReference type="InterPro" id="IPR012337">
    <property type="entry name" value="RNaseH-like_sf"/>
</dbReference>
<feature type="region of interest" description="Disordered" evidence="2">
    <location>
        <begin position="1"/>
        <end position="24"/>
    </location>
</feature>
<evidence type="ECO:0000259" key="4">
    <source>
        <dbReference type="PROSITE" id="PS50822"/>
    </source>
</evidence>
<sequence length="886" mass="100480">MWSQQSQSVNARQSSGGSFKRGLISSEMGGPSAKKIAPVLEDSFKVTKTFNVTTNMLPLNVWSMKKVQRIKTETFIVSSQGEKVQLDLPGTVANDVLTNNVRLRQLALMTLIPYLRPKLFPKQRDFVFDSTTLYVPEGQYIGETVEEFKICKKQFENLPGFWKQSISRFLRNDDDGFLVRLTKDGYIPQGDKALEEEAHRSEFIRFLGILTSQKSNKEMYFHKGNVSYPVDSKQDQLDSTVYTRAGFAKSIFITRENAAVTMSINTQFCSFYRTLPILTLVFNMHKEFKNGVSTNSIDEADKCLRENSEFLRIVKKELIGLYVKATHLKEGANLLQIAGLSKKNAENEFITLEGHSITVAEYFYKVYNITLQHPRMLLIIGNLFGKESVFPMEVLKVAQYQLKHSMSIKDKKKYKEAIELFSAPESYMRDVASVISDPLELNNSSLMKAFGIECRFNAPVFSQAKLLSCPDIKIGTEVKRLQLGSSEIPQTESFEQPANIHQAAVISFDNILSKKKVRDLAVRIEEICLEKGIKTSSKFCAHEMSAEDYMLMDRMMGWKNRKIGIVIGIVENEKSDVYDALKYYRITKVQTIILTKETVDQILNDNTETINKVTRKINMKCGGINFLVNIPRTIDGKESALHKKLRACVQHIGIKTYQSIDMKNHRMTMIGASFNVSTSSRLSGHCYQEMHHRRKIQAIDSILLESLESYNKRSKQYPATIVLYRSICNNEDFGMVKEEVEAIRESFVGRNDAYSPSLVVLAVQEDALVRLFVPAADFKGPNTNVPPGTCIDTNIITYGYDEFILNSHTPTKGVSVPARYTILANDPSWTKNEIAHITWFMTFNNQVAYKPHAVVDVLHFAGKLAKRGTNILRFEQNITPSDSDAA</sequence>
<dbReference type="InterPro" id="IPR036397">
    <property type="entry name" value="RNaseH_sf"/>
</dbReference>
<dbReference type="CDD" id="cd02846">
    <property type="entry name" value="PAZ_argonaute_like"/>
    <property type="match status" value="1"/>
</dbReference>
<dbReference type="SUPFAM" id="SSF101690">
    <property type="entry name" value="PAZ domain"/>
    <property type="match status" value="1"/>
</dbReference>
<dbReference type="PROSITE" id="PS50821">
    <property type="entry name" value="PAZ"/>
    <property type="match status" value="1"/>
</dbReference>
<dbReference type="EMBL" id="WUAV01000006">
    <property type="protein sequence ID" value="KAF1746172.1"/>
    <property type="molecule type" value="Genomic_DNA"/>
</dbReference>
<dbReference type="GeneID" id="9827265"/>
<evidence type="ECO:0000313" key="6">
    <source>
        <dbReference type="Proteomes" id="UP000483820"/>
    </source>
</evidence>
<dbReference type="CTD" id="9827265"/>
<dbReference type="SUPFAM" id="SSF53098">
    <property type="entry name" value="Ribonuclease H-like"/>
    <property type="match status" value="1"/>
</dbReference>
<evidence type="ECO:0000313" key="5">
    <source>
        <dbReference type="EMBL" id="KAF1746172.1"/>
    </source>
</evidence>
<accession>A0A6A5FUD6</accession>
<dbReference type="InterPro" id="IPR003100">
    <property type="entry name" value="PAZ_dom"/>
</dbReference>
<dbReference type="Gene3D" id="3.30.420.10">
    <property type="entry name" value="Ribonuclease H-like superfamily/Ribonuclease H"/>
    <property type="match status" value="1"/>
</dbReference>